<organism evidence="11 12">
    <name type="scientific">Coilia grayii</name>
    <name type="common">Gray's grenadier anchovy</name>
    <dbReference type="NCBI Taxonomy" id="363190"/>
    <lineage>
        <taxon>Eukaryota</taxon>
        <taxon>Metazoa</taxon>
        <taxon>Chordata</taxon>
        <taxon>Craniata</taxon>
        <taxon>Vertebrata</taxon>
        <taxon>Euteleostomi</taxon>
        <taxon>Actinopterygii</taxon>
        <taxon>Neopterygii</taxon>
        <taxon>Teleostei</taxon>
        <taxon>Clupei</taxon>
        <taxon>Clupeiformes</taxon>
        <taxon>Clupeoidei</taxon>
        <taxon>Engraulidae</taxon>
        <taxon>Coilinae</taxon>
        <taxon>Coilia</taxon>
    </lineage>
</organism>
<dbReference type="Proteomes" id="UP001591681">
    <property type="component" value="Unassembled WGS sequence"/>
</dbReference>
<comment type="catalytic activity">
    <reaction evidence="6">
        <text>Couples ATP hydrolysis with the unwinding of duplex DNA by translocating in the 3'-5' direction.</text>
        <dbReference type="EC" id="5.6.2.4"/>
    </reaction>
</comment>
<keyword evidence="4" id="KW-0067">ATP-binding</keyword>
<comment type="caution">
    <text evidence="11">The sequence shown here is derived from an EMBL/GenBank/DDBJ whole genome shotgun (WGS) entry which is preliminary data.</text>
</comment>
<name>A0ABD1JJK0_9TELE</name>
<dbReference type="EMBL" id="JBHFQA010000014">
    <property type="protein sequence ID" value="KAL2087347.1"/>
    <property type="molecule type" value="Genomic_DNA"/>
</dbReference>
<dbReference type="GO" id="GO:0016787">
    <property type="term" value="F:hydrolase activity"/>
    <property type="evidence" value="ECO:0007669"/>
    <property type="project" value="UniProtKB-KW"/>
</dbReference>
<dbReference type="PANTHER" id="PTHR11070:SF30">
    <property type="entry name" value="F-BOX DNA HELICASE 1"/>
    <property type="match status" value="1"/>
</dbReference>
<evidence type="ECO:0000256" key="3">
    <source>
        <dbReference type="ARBA" id="ARBA00022806"/>
    </source>
</evidence>
<feature type="domain" description="UvrD-like helicase ATP-binding" evidence="9">
    <location>
        <begin position="123"/>
        <end position="174"/>
    </location>
</feature>
<dbReference type="Pfam" id="PF00580">
    <property type="entry name" value="UvrD-helicase"/>
    <property type="match status" value="1"/>
</dbReference>
<keyword evidence="1" id="KW-0547">Nucleotide-binding</keyword>
<evidence type="ECO:0000259" key="9">
    <source>
        <dbReference type="Pfam" id="PF00580"/>
    </source>
</evidence>
<keyword evidence="5" id="KW-0413">Isomerase</keyword>
<dbReference type="InterPro" id="IPR000212">
    <property type="entry name" value="DNA_helicase_UvrD/REP"/>
</dbReference>
<dbReference type="PANTHER" id="PTHR11070">
    <property type="entry name" value="UVRD / RECB / PCRA DNA HELICASE FAMILY MEMBER"/>
    <property type="match status" value="1"/>
</dbReference>
<evidence type="ECO:0000256" key="1">
    <source>
        <dbReference type="ARBA" id="ARBA00022741"/>
    </source>
</evidence>
<evidence type="ECO:0000259" key="10">
    <source>
        <dbReference type="Pfam" id="PF13361"/>
    </source>
</evidence>
<dbReference type="GO" id="GO:0005524">
    <property type="term" value="F:ATP binding"/>
    <property type="evidence" value="ECO:0007669"/>
    <property type="project" value="UniProtKB-KW"/>
</dbReference>
<keyword evidence="3" id="KW-0347">Helicase</keyword>
<dbReference type="Pfam" id="PF13361">
    <property type="entry name" value="UvrD_C"/>
    <property type="match status" value="1"/>
</dbReference>
<dbReference type="InterPro" id="IPR014016">
    <property type="entry name" value="UvrD-like_ATP-bd"/>
</dbReference>
<accession>A0ABD1JJK0</accession>
<dbReference type="InterPro" id="IPR027417">
    <property type="entry name" value="P-loop_NTPase"/>
</dbReference>
<dbReference type="InterPro" id="IPR014017">
    <property type="entry name" value="DNA_helicase_UvrD-like_C"/>
</dbReference>
<feature type="domain" description="UvrD-like helicase C-terminal" evidence="10">
    <location>
        <begin position="358"/>
        <end position="417"/>
    </location>
</feature>
<evidence type="ECO:0000313" key="12">
    <source>
        <dbReference type="Proteomes" id="UP001591681"/>
    </source>
</evidence>
<dbReference type="EC" id="5.6.2.4" evidence="7"/>
<evidence type="ECO:0000256" key="7">
    <source>
        <dbReference type="ARBA" id="ARBA00034808"/>
    </source>
</evidence>
<sequence length="533" mass="60130">MSTSERCAGYQQLKKLSSTIKPFSVFWVLPEGWGGFVYAKVVSQTINTFCASTDAVISSTHVPSQYRNQRGNTEYPDWGKKQKLASIAQNIWNKMVELKPTRETAYHMTHDGYLKLWQLEKPVLEGYDVIFIDEAQDCTPAIMDIMLAQPCGKILVGDPHQQIYSFRGAVNALYTVPHTHIYYLTQSFRFGPEIAFVGASILNVCKGVKRTLVGTLQKGNVCGTGQTEGSVAILSRSNVSVFSEAVRLTEDNPQCRIHIVGGVDSFGLKRIMDIWVLMQPDEKRKKENLSIQDAFIRGFSKVRLGGYMGLKRYATNTEDHELEAKLEVVERYHTRLPELIRRIYSCAESDPTRADYILGTVHKAKGLEFDSVMVTDDFMKVTSPSDIRALVSKGNMVCDEWNLLYVAVTRAKRNLTINPTIYNILTMVGEYFLRSELTSVIQQQSPTLSCCIRNCSNTLDPRCPVSMLKLPVKYVSHAVLQGPVCVQCVQRRVGPLALLMEHPERLWSQQPPDEDEDELQHMPIDVDMLVALL</sequence>
<evidence type="ECO:0000256" key="8">
    <source>
        <dbReference type="ARBA" id="ARBA00048988"/>
    </source>
</evidence>
<evidence type="ECO:0000256" key="6">
    <source>
        <dbReference type="ARBA" id="ARBA00034617"/>
    </source>
</evidence>
<dbReference type="SUPFAM" id="SSF52540">
    <property type="entry name" value="P-loop containing nucleoside triphosphate hydrolases"/>
    <property type="match status" value="1"/>
</dbReference>
<evidence type="ECO:0000256" key="4">
    <source>
        <dbReference type="ARBA" id="ARBA00022840"/>
    </source>
</evidence>
<evidence type="ECO:0000313" key="11">
    <source>
        <dbReference type="EMBL" id="KAL2087347.1"/>
    </source>
</evidence>
<reference evidence="11 12" key="1">
    <citation type="submission" date="2024-09" db="EMBL/GenBank/DDBJ databases">
        <title>A chromosome-level genome assembly of Gray's grenadier anchovy, Coilia grayii.</title>
        <authorList>
            <person name="Fu Z."/>
        </authorList>
    </citation>
    <scope>NUCLEOTIDE SEQUENCE [LARGE SCALE GENOMIC DNA]</scope>
    <source>
        <strain evidence="11">G4</strain>
        <tissue evidence="11">Muscle</tissue>
    </source>
</reference>
<proteinExistence type="predicted"/>
<gene>
    <name evidence="11" type="ORF">ACEWY4_016175</name>
</gene>
<evidence type="ECO:0000256" key="5">
    <source>
        <dbReference type="ARBA" id="ARBA00023235"/>
    </source>
</evidence>
<dbReference type="AlphaFoldDB" id="A0ABD1JJK0"/>
<keyword evidence="2" id="KW-0378">Hydrolase</keyword>
<protein>
    <recommendedName>
        <fullName evidence="7">DNA 3'-5' helicase</fullName>
        <ecNumber evidence="7">5.6.2.4</ecNumber>
    </recommendedName>
</protein>
<comment type="catalytic activity">
    <reaction evidence="8">
        <text>ATP + H2O = ADP + phosphate + H(+)</text>
        <dbReference type="Rhea" id="RHEA:13065"/>
        <dbReference type="ChEBI" id="CHEBI:15377"/>
        <dbReference type="ChEBI" id="CHEBI:15378"/>
        <dbReference type="ChEBI" id="CHEBI:30616"/>
        <dbReference type="ChEBI" id="CHEBI:43474"/>
        <dbReference type="ChEBI" id="CHEBI:456216"/>
        <dbReference type="EC" id="5.6.2.4"/>
    </reaction>
</comment>
<keyword evidence="12" id="KW-1185">Reference proteome</keyword>
<dbReference type="GO" id="GO:0043138">
    <property type="term" value="F:3'-5' DNA helicase activity"/>
    <property type="evidence" value="ECO:0007669"/>
    <property type="project" value="UniProtKB-EC"/>
</dbReference>
<dbReference type="Gene3D" id="3.40.50.300">
    <property type="entry name" value="P-loop containing nucleotide triphosphate hydrolases"/>
    <property type="match status" value="2"/>
</dbReference>
<evidence type="ECO:0000256" key="2">
    <source>
        <dbReference type="ARBA" id="ARBA00022801"/>
    </source>
</evidence>